<dbReference type="PANTHER" id="PTHR43649">
    <property type="entry name" value="ARABINOSE-BINDING PROTEIN-RELATED"/>
    <property type="match status" value="1"/>
</dbReference>
<dbReference type="PANTHER" id="PTHR43649:SF33">
    <property type="entry name" value="POLYGALACTURONAN_RHAMNOGALACTURONAN-BINDING PROTEIN YTCQ"/>
    <property type="match status" value="1"/>
</dbReference>
<evidence type="ECO:0000256" key="4">
    <source>
        <dbReference type="ARBA" id="ARBA00023139"/>
    </source>
</evidence>
<gene>
    <name evidence="6" type="ORF">H9945_06000</name>
</gene>
<evidence type="ECO:0000313" key="7">
    <source>
        <dbReference type="Proteomes" id="UP000886803"/>
    </source>
</evidence>
<dbReference type="Proteomes" id="UP000886803">
    <property type="component" value="Unassembled WGS sequence"/>
</dbReference>
<keyword evidence="4" id="KW-0564">Palmitate</keyword>
<evidence type="ECO:0000313" key="6">
    <source>
        <dbReference type="EMBL" id="HJB42036.1"/>
    </source>
</evidence>
<sequence>MLIPSHASWPFQDDWYVIDLINEETNVDFKITSVDTEGFSEKLNLTMSSGELPDLIYLIGNAAVQQYAPQGAFVNILDHLDEMPNFKAWYEENQAYALNFMSADGGLYQFPEQGVDETNRRGWLYRADVFEELGLEVPTNQDEFYDVLVKLKEAYPDSYPLAFRSFAGQLTQLNMIAPSWGTSFIDTGDNRFLGYDFETGEWT</sequence>
<dbReference type="InterPro" id="IPR006059">
    <property type="entry name" value="SBP"/>
</dbReference>
<dbReference type="InterPro" id="IPR050490">
    <property type="entry name" value="Bact_solute-bd_prot1"/>
</dbReference>
<reference evidence="6" key="2">
    <citation type="submission" date="2021-04" db="EMBL/GenBank/DDBJ databases">
        <authorList>
            <person name="Gilroy R."/>
        </authorList>
    </citation>
    <scope>NUCLEOTIDE SEQUENCE</scope>
    <source>
        <strain evidence="6">ChiBcec8-13705</strain>
    </source>
</reference>
<dbReference type="Pfam" id="PF01547">
    <property type="entry name" value="SBP_bac_1"/>
    <property type="match status" value="1"/>
</dbReference>
<dbReference type="AlphaFoldDB" id="A0A9D2S3L8"/>
<evidence type="ECO:0000256" key="5">
    <source>
        <dbReference type="ARBA" id="ARBA00023288"/>
    </source>
</evidence>
<accession>A0A9D2S3L8</accession>
<reference evidence="6" key="1">
    <citation type="journal article" date="2021" name="PeerJ">
        <title>Extensive microbial diversity within the chicken gut microbiome revealed by metagenomics and culture.</title>
        <authorList>
            <person name="Gilroy R."/>
            <person name="Ravi A."/>
            <person name="Getino M."/>
            <person name="Pursley I."/>
            <person name="Horton D.L."/>
            <person name="Alikhan N.F."/>
            <person name="Baker D."/>
            <person name="Gharbi K."/>
            <person name="Hall N."/>
            <person name="Watson M."/>
            <person name="Adriaenssens E.M."/>
            <person name="Foster-Nyarko E."/>
            <person name="Jarju S."/>
            <person name="Secka A."/>
            <person name="Antonio M."/>
            <person name="Oren A."/>
            <person name="Chaudhuri R.R."/>
            <person name="La Ragione R."/>
            <person name="Hildebrand F."/>
            <person name="Pallen M.J."/>
        </authorList>
    </citation>
    <scope>NUCLEOTIDE SEQUENCE</scope>
    <source>
        <strain evidence="6">ChiBcec8-13705</strain>
    </source>
</reference>
<dbReference type="SUPFAM" id="SSF53850">
    <property type="entry name" value="Periplasmic binding protein-like II"/>
    <property type="match status" value="1"/>
</dbReference>
<comment type="caution">
    <text evidence="6">The sequence shown here is derived from an EMBL/GenBank/DDBJ whole genome shotgun (WGS) entry which is preliminary data.</text>
</comment>
<dbReference type="Gene3D" id="3.40.190.10">
    <property type="entry name" value="Periplasmic binding protein-like II"/>
    <property type="match status" value="2"/>
</dbReference>
<keyword evidence="5" id="KW-0449">Lipoprotein</keyword>
<name>A0A9D2S3L8_9FIRM</name>
<evidence type="ECO:0000256" key="3">
    <source>
        <dbReference type="ARBA" id="ARBA00023136"/>
    </source>
</evidence>
<keyword evidence="2" id="KW-0732">Signal</keyword>
<evidence type="ECO:0000256" key="1">
    <source>
        <dbReference type="ARBA" id="ARBA00022475"/>
    </source>
</evidence>
<dbReference type="EMBL" id="DWYG01000096">
    <property type="protein sequence ID" value="HJB42036.1"/>
    <property type="molecule type" value="Genomic_DNA"/>
</dbReference>
<keyword evidence="3" id="KW-0472">Membrane</keyword>
<evidence type="ECO:0000256" key="2">
    <source>
        <dbReference type="ARBA" id="ARBA00022729"/>
    </source>
</evidence>
<organism evidence="6 7">
    <name type="scientific">Candidatus Gemmiger avicola</name>
    <dbReference type="NCBI Taxonomy" id="2838605"/>
    <lineage>
        <taxon>Bacteria</taxon>
        <taxon>Bacillati</taxon>
        <taxon>Bacillota</taxon>
        <taxon>Clostridia</taxon>
        <taxon>Eubacteriales</taxon>
        <taxon>Gemmiger</taxon>
    </lineage>
</organism>
<protein>
    <submittedName>
        <fullName evidence="6">Extracellular solute-binding protein</fullName>
    </submittedName>
</protein>
<keyword evidence="1" id="KW-1003">Cell membrane</keyword>
<feature type="non-terminal residue" evidence="6">
    <location>
        <position position="203"/>
    </location>
</feature>
<proteinExistence type="predicted"/>